<comment type="caution">
    <text evidence="2">The sequence shown here is derived from an EMBL/GenBank/DDBJ whole genome shotgun (WGS) entry which is preliminary data.</text>
</comment>
<dbReference type="RefSeq" id="WP_110311917.1">
    <property type="nucleotide sequence ID" value="NZ_QICL01000026.1"/>
</dbReference>
<gene>
    <name evidence="2" type="ORF">CLV62_12642</name>
</gene>
<feature type="domain" description="Phospholipase D-like" evidence="1">
    <location>
        <begin position="64"/>
        <end position="141"/>
    </location>
</feature>
<dbReference type="AlphaFoldDB" id="A0A2V3PS18"/>
<name>A0A2V3PS18_9BACT</name>
<evidence type="ECO:0000259" key="1">
    <source>
        <dbReference type="Pfam" id="PF13091"/>
    </source>
</evidence>
<dbReference type="SUPFAM" id="SSF56024">
    <property type="entry name" value="Phospholipase D/nuclease"/>
    <property type="match status" value="1"/>
</dbReference>
<keyword evidence="3" id="KW-1185">Reference proteome</keyword>
<dbReference type="InterPro" id="IPR025202">
    <property type="entry name" value="PLD-like_dom"/>
</dbReference>
<organism evidence="2 3">
    <name type="scientific">Dysgonomonas alginatilytica</name>
    <dbReference type="NCBI Taxonomy" id="1605892"/>
    <lineage>
        <taxon>Bacteria</taxon>
        <taxon>Pseudomonadati</taxon>
        <taxon>Bacteroidota</taxon>
        <taxon>Bacteroidia</taxon>
        <taxon>Bacteroidales</taxon>
        <taxon>Dysgonomonadaceae</taxon>
        <taxon>Dysgonomonas</taxon>
    </lineage>
</organism>
<dbReference type="Proteomes" id="UP000247973">
    <property type="component" value="Unassembled WGS sequence"/>
</dbReference>
<evidence type="ECO:0000313" key="3">
    <source>
        <dbReference type="Proteomes" id="UP000247973"/>
    </source>
</evidence>
<dbReference type="EMBL" id="QICL01000026">
    <property type="protein sequence ID" value="PXV61108.1"/>
    <property type="molecule type" value="Genomic_DNA"/>
</dbReference>
<proteinExistence type="predicted"/>
<dbReference type="Gene3D" id="3.30.870.10">
    <property type="entry name" value="Endonuclease Chain A"/>
    <property type="match status" value="1"/>
</dbReference>
<evidence type="ECO:0000313" key="2">
    <source>
        <dbReference type="EMBL" id="PXV61108.1"/>
    </source>
</evidence>
<dbReference type="OrthoDB" id="2557728at2"/>
<reference evidence="2 3" key="1">
    <citation type="submission" date="2018-03" db="EMBL/GenBank/DDBJ databases">
        <title>Genomic Encyclopedia of Archaeal and Bacterial Type Strains, Phase II (KMG-II): from individual species to whole genera.</title>
        <authorList>
            <person name="Goeker M."/>
        </authorList>
    </citation>
    <scope>NUCLEOTIDE SEQUENCE [LARGE SCALE GENOMIC DNA]</scope>
    <source>
        <strain evidence="2 3">DSM 100214</strain>
    </source>
</reference>
<sequence length="356" mass="41341">MEIINNLANTHRNKIYSLLTQCEEIIIVSPFLLEDFKIIFNNPINFPLLRKIKLVTTLKPNDLDQIRKIRSFESLLSVNKSFGIDIEISIDNKLHGKIYIFKYVNSKKGIITSANFTNQGLNNNHEWGVLISDITHIEFLESEIWDCVEYNKLARKEIEAIIEEINKYSFPENPQETPLIDIDLTTLLESKRKNKIEILENPTFWIKPIGTSQDPVHSDWVFSEINTHLTFAKYPASVNIGDILLAYGVGDRRIVSIYKISDRSFRISQEEIEKEPWRERWPWCMPCENLSPKYGVEWSNFNLYIGSLASEFIHTNPTENLTSRSQSLGGLNYGHDKLRLNKKFAKFIISKIENTV</sequence>
<dbReference type="Pfam" id="PF13091">
    <property type="entry name" value="PLDc_2"/>
    <property type="match status" value="1"/>
</dbReference>
<protein>
    <submittedName>
        <fullName evidence="2">Phospholipase D-like protein</fullName>
    </submittedName>
</protein>
<accession>A0A2V3PS18</accession>